<dbReference type="InterPro" id="IPR010023">
    <property type="entry name" value="KdsC_fam"/>
</dbReference>
<dbReference type="Gene3D" id="3.40.50.1000">
    <property type="entry name" value="HAD superfamily/HAD-like"/>
    <property type="match status" value="1"/>
</dbReference>
<feature type="compositionally biased region" description="Polar residues" evidence="12">
    <location>
        <begin position="37"/>
        <end position="48"/>
    </location>
</feature>
<accession>A0ABR0ZCA0</accession>
<keyword evidence="11" id="KW-0460">Magnesium</keyword>
<dbReference type="NCBIfam" id="TIGR01670">
    <property type="entry name" value="KdsC-phosphatas"/>
    <property type="match status" value="1"/>
</dbReference>
<evidence type="ECO:0000256" key="7">
    <source>
        <dbReference type="ARBA" id="ARBA00012491"/>
    </source>
</evidence>
<evidence type="ECO:0000256" key="8">
    <source>
        <dbReference type="ARBA" id="ARBA00022695"/>
    </source>
</evidence>
<protein>
    <recommendedName>
        <fullName evidence="7">N-acylneuraminate cytidylyltransferase</fullName>
        <ecNumber evidence="7">2.7.7.43</ecNumber>
    </recommendedName>
</protein>
<evidence type="ECO:0000256" key="4">
    <source>
        <dbReference type="ARBA" id="ARBA00005893"/>
    </source>
</evidence>
<dbReference type="Gene3D" id="3.90.550.10">
    <property type="entry name" value="Spore Coat Polysaccharide Biosynthesis Protein SpsA, Chain A"/>
    <property type="match status" value="1"/>
</dbReference>
<dbReference type="PANTHER" id="PTHR21485:SF3">
    <property type="entry name" value="N-ACYLNEURAMINATE CYTIDYLYLTRANSFERASE"/>
    <property type="match status" value="1"/>
</dbReference>
<sequence length="465" mass="51310">MDKTTVSESGDPGMSTTRDSSDRRFNSSNTGKRKMNDTASGSNENASASDRKRKMTVSDKESGKKPHLSALILARGGSKGIPLKNIKVLAGVPLIGWVLRAAFDSGVFDSVWVSTDHSKIAEVAEEFGAQVHRRSPKVSTDSSSSLDAIQEFLRLHKEVDIIGNIQATSPCLHPIHLQDATRKIREDGCDSVFSVVRRHHFRWQEVKTGGVDTKPLNLDPANRPRRQDWDGELCENGSFYFASRELIEKGYLQGGKMAYYEMLPEFSVDIDIDIDWPVAEQRVLRFGYFGKDQLEQVKLLVCNIDGCLTDGQVYLSAGGEELVSWNIRDTTGISTIQEQGVEVCLISSRDCSIHKLLAKKIGCQLEQNAANKLEVLELWKSKKKLSWEQVAYIGNDESDVECLKKAGVSGVPHDASSDAVKAAGYTCRNSAGRGAVREFADHILLLGEQARAKSQQKKTLKSVCS</sequence>
<evidence type="ECO:0000256" key="3">
    <source>
        <dbReference type="ARBA" id="ARBA00005141"/>
    </source>
</evidence>
<comment type="caution">
    <text evidence="13">The sequence shown here is derived from an EMBL/GenBank/DDBJ whole genome shotgun (WGS) entry which is preliminary data.</text>
</comment>
<comment type="cofactor">
    <cofactor evidence="2">
        <name>Mg(2+)</name>
        <dbReference type="ChEBI" id="CHEBI:18420"/>
    </cofactor>
</comment>
<evidence type="ECO:0000256" key="11">
    <source>
        <dbReference type="ARBA" id="ARBA00022842"/>
    </source>
</evidence>
<dbReference type="InterPro" id="IPR023214">
    <property type="entry name" value="HAD_sf"/>
</dbReference>
<evidence type="ECO:0000256" key="12">
    <source>
        <dbReference type="SAM" id="MobiDB-lite"/>
    </source>
</evidence>
<reference evidence="13 14" key="1">
    <citation type="submission" date="2021-05" db="EMBL/GenBank/DDBJ databases">
        <authorList>
            <person name="Zahm M."/>
            <person name="Klopp C."/>
            <person name="Cabau C."/>
            <person name="Kuhl H."/>
            <person name="Suciu R."/>
            <person name="Ciorpac M."/>
            <person name="Holostenco D."/>
            <person name="Gessner J."/>
            <person name="Wuertz S."/>
            <person name="Hohne C."/>
            <person name="Stock M."/>
            <person name="Gislard M."/>
            <person name="Lluch J."/>
            <person name="Milhes M."/>
            <person name="Lampietro C."/>
            <person name="Lopez Roques C."/>
            <person name="Donnadieu C."/>
            <person name="Du K."/>
            <person name="Schartl M."/>
            <person name="Guiguen Y."/>
        </authorList>
    </citation>
    <scope>NUCLEOTIDE SEQUENCE [LARGE SCALE GENOMIC DNA]</scope>
    <source>
        <strain evidence="13">Hh-F2</strain>
        <tissue evidence="13">Blood</tissue>
    </source>
</reference>
<dbReference type="EMBL" id="JAHFZB010000013">
    <property type="protein sequence ID" value="KAK6482329.1"/>
    <property type="molecule type" value="Genomic_DNA"/>
</dbReference>
<dbReference type="InterPro" id="IPR029044">
    <property type="entry name" value="Nucleotide-diphossugar_trans"/>
</dbReference>
<dbReference type="Proteomes" id="UP001369086">
    <property type="component" value="Unassembled WGS sequence"/>
</dbReference>
<dbReference type="InterPro" id="IPR003329">
    <property type="entry name" value="Cytidylyl_trans"/>
</dbReference>
<keyword evidence="10" id="KW-0378">Hydrolase</keyword>
<keyword evidence="8" id="KW-0548">Nucleotidyltransferase</keyword>
<organism evidence="13 14">
    <name type="scientific">Huso huso</name>
    <name type="common">Beluga</name>
    <name type="synonym">Acipenser huso</name>
    <dbReference type="NCBI Taxonomy" id="61971"/>
    <lineage>
        <taxon>Eukaryota</taxon>
        <taxon>Metazoa</taxon>
        <taxon>Chordata</taxon>
        <taxon>Craniata</taxon>
        <taxon>Vertebrata</taxon>
        <taxon>Euteleostomi</taxon>
        <taxon>Actinopterygii</taxon>
        <taxon>Chondrostei</taxon>
        <taxon>Acipenseriformes</taxon>
        <taxon>Acipenseridae</taxon>
        <taxon>Huso</taxon>
    </lineage>
</organism>
<dbReference type="CDD" id="cd02513">
    <property type="entry name" value="CMP-NeuAc_Synthase"/>
    <property type="match status" value="1"/>
</dbReference>
<keyword evidence="14" id="KW-1185">Reference proteome</keyword>
<feature type="region of interest" description="Disordered" evidence="12">
    <location>
        <begin position="1"/>
        <end position="63"/>
    </location>
</feature>
<name>A0ABR0ZCA0_HUSHU</name>
<evidence type="ECO:0000256" key="2">
    <source>
        <dbReference type="ARBA" id="ARBA00001946"/>
    </source>
</evidence>
<evidence type="ECO:0000313" key="14">
    <source>
        <dbReference type="Proteomes" id="UP001369086"/>
    </source>
</evidence>
<dbReference type="EC" id="2.7.7.43" evidence="7"/>
<comment type="similarity">
    <text evidence="4">Belongs to the KdsC family.</text>
</comment>
<dbReference type="SUPFAM" id="SSF53448">
    <property type="entry name" value="Nucleotide-diphospho-sugar transferases"/>
    <property type="match status" value="1"/>
</dbReference>
<dbReference type="SUPFAM" id="SSF56784">
    <property type="entry name" value="HAD-like"/>
    <property type="match status" value="1"/>
</dbReference>
<comment type="similarity">
    <text evidence="5">Belongs to the CMP-NeuNAc synthase family.</text>
</comment>
<comment type="pathway">
    <text evidence="3">Amino-sugar metabolism; N-acetylneuraminate metabolism.</text>
</comment>
<proteinExistence type="inferred from homology"/>
<evidence type="ECO:0000256" key="1">
    <source>
        <dbReference type="ARBA" id="ARBA00001862"/>
    </source>
</evidence>
<comment type="subunit">
    <text evidence="6">Homotetramer.</text>
</comment>
<dbReference type="PANTHER" id="PTHR21485">
    <property type="entry name" value="HAD SUPERFAMILY MEMBERS CMAS AND KDSC"/>
    <property type="match status" value="1"/>
</dbReference>
<evidence type="ECO:0000256" key="10">
    <source>
        <dbReference type="ARBA" id="ARBA00022801"/>
    </source>
</evidence>
<evidence type="ECO:0000313" key="13">
    <source>
        <dbReference type="EMBL" id="KAK6482329.1"/>
    </source>
</evidence>
<dbReference type="InterPro" id="IPR050793">
    <property type="entry name" value="CMP-NeuNAc_synthase"/>
</dbReference>
<evidence type="ECO:0000256" key="5">
    <source>
        <dbReference type="ARBA" id="ARBA00010726"/>
    </source>
</evidence>
<dbReference type="InterPro" id="IPR036412">
    <property type="entry name" value="HAD-like_sf"/>
</dbReference>
<keyword evidence="8" id="KW-0808">Transferase</keyword>
<evidence type="ECO:0000256" key="6">
    <source>
        <dbReference type="ARBA" id="ARBA00011881"/>
    </source>
</evidence>
<gene>
    <name evidence="13" type="ORF">HHUSO_G15307</name>
</gene>
<dbReference type="Pfam" id="PF02348">
    <property type="entry name" value="CTP_transf_3"/>
    <property type="match status" value="1"/>
</dbReference>
<comment type="catalytic activity">
    <reaction evidence="1">
        <text>an N-acylneuraminate + CTP = a CMP-N-acyl-beta-neuraminate + diphosphate</text>
        <dbReference type="Rhea" id="RHEA:11344"/>
        <dbReference type="ChEBI" id="CHEBI:33019"/>
        <dbReference type="ChEBI" id="CHEBI:37563"/>
        <dbReference type="ChEBI" id="CHEBI:60073"/>
        <dbReference type="ChEBI" id="CHEBI:68671"/>
        <dbReference type="EC" id="2.7.7.43"/>
    </reaction>
</comment>
<keyword evidence="9" id="KW-0479">Metal-binding</keyword>
<evidence type="ECO:0000256" key="9">
    <source>
        <dbReference type="ARBA" id="ARBA00022723"/>
    </source>
</evidence>